<gene>
    <name evidence="1" type="ORF">ACFSB2_12855</name>
</gene>
<comment type="caution">
    <text evidence="1">The sequence shown here is derived from an EMBL/GenBank/DDBJ whole genome shotgun (WGS) entry which is preliminary data.</text>
</comment>
<protein>
    <submittedName>
        <fullName evidence="1">Uncharacterized protein</fullName>
    </submittedName>
</protein>
<evidence type="ECO:0000313" key="1">
    <source>
        <dbReference type="EMBL" id="MFD1675584.1"/>
    </source>
</evidence>
<organism evidence="1 2">
    <name type="scientific">Alicyclobacillus fodiniaquatilis</name>
    <dbReference type="NCBI Taxonomy" id="1661150"/>
    <lineage>
        <taxon>Bacteria</taxon>
        <taxon>Bacillati</taxon>
        <taxon>Bacillota</taxon>
        <taxon>Bacilli</taxon>
        <taxon>Bacillales</taxon>
        <taxon>Alicyclobacillaceae</taxon>
        <taxon>Alicyclobacillus</taxon>
    </lineage>
</organism>
<accession>A0ABW4JH93</accession>
<dbReference type="Proteomes" id="UP001597079">
    <property type="component" value="Unassembled WGS sequence"/>
</dbReference>
<reference evidence="2" key="1">
    <citation type="journal article" date="2019" name="Int. J. Syst. Evol. Microbiol.">
        <title>The Global Catalogue of Microorganisms (GCM) 10K type strain sequencing project: providing services to taxonomists for standard genome sequencing and annotation.</title>
        <authorList>
            <consortium name="The Broad Institute Genomics Platform"/>
            <consortium name="The Broad Institute Genome Sequencing Center for Infectious Disease"/>
            <person name="Wu L."/>
            <person name="Ma J."/>
        </authorList>
    </citation>
    <scope>NUCLEOTIDE SEQUENCE [LARGE SCALE GENOMIC DNA]</scope>
    <source>
        <strain evidence="2">CGMCC 1.12286</strain>
    </source>
</reference>
<keyword evidence="2" id="KW-1185">Reference proteome</keyword>
<sequence length="155" mass="17714">MRISHVSLQLTADDLNQWVQELAPDVKLRISEIREDGVHGQLKFLMWYVDFVARPHCYRDREEIAVEISARKLVPIPAAIVQRQLEEAMKDAPQGIEVLRQVLKLHVPSLLEPLNIGLNVRDFTCRDGRLLINVDDCELPFLKGKMGLPIRDVGV</sequence>
<name>A0ABW4JH93_9BACL</name>
<dbReference type="RefSeq" id="WP_377943464.1">
    <property type="nucleotide sequence ID" value="NZ_JBHUCX010000029.1"/>
</dbReference>
<proteinExistence type="predicted"/>
<dbReference type="EMBL" id="JBHUCX010000029">
    <property type="protein sequence ID" value="MFD1675584.1"/>
    <property type="molecule type" value="Genomic_DNA"/>
</dbReference>
<evidence type="ECO:0000313" key="2">
    <source>
        <dbReference type="Proteomes" id="UP001597079"/>
    </source>
</evidence>